<reference evidence="15" key="1">
    <citation type="submission" date="2021-09" db="EMBL/GenBank/DDBJ databases">
        <title>Genomic analysis of Ralstonia spp.</title>
        <authorList>
            <person name="Aburjaile F."/>
            <person name="Ariute J.C."/>
            <person name="Pais A.K.L."/>
            <person name="Albuquerque G.M.R."/>
            <person name="Silva A.M.F."/>
            <person name="Brenig B."/>
            <person name="Azevedo V."/>
            <person name="Matiuzzi M."/>
            <person name="Ramos R."/>
            <person name="Goes-Neto A."/>
            <person name="Soares S."/>
            <person name="Iseppon A.M.B."/>
            <person name="Souza E."/>
            <person name="Gama M."/>
        </authorList>
    </citation>
    <scope>NUCLEOTIDE SEQUENCE</scope>
    <source>
        <strain evidence="15">B4</strain>
    </source>
</reference>
<dbReference type="AlphaFoldDB" id="A0AAE3NE01"/>
<dbReference type="Gene3D" id="3.40.50.720">
    <property type="entry name" value="NAD(P)-binding Rossmann-like Domain"/>
    <property type="match status" value="1"/>
</dbReference>
<proteinExistence type="inferred from homology"/>
<protein>
    <recommendedName>
        <fullName evidence="9">Molybdopterin-synthase adenylyltransferase</fullName>
        <ecNumber evidence="8">2.7.7.80</ecNumber>
    </recommendedName>
    <alternativeName>
        <fullName evidence="12">MoaD protein adenylase</fullName>
    </alternativeName>
    <alternativeName>
        <fullName evidence="10">Molybdopterin-converting factor subunit 1 adenylase</fullName>
    </alternativeName>
    <alternativeName>
        <fullName evidence="11">Sulfur carrier protein MoaD adenylyltransferase</fullName>
    </alternativeName>
</protein>
<dbReference type="EMBL" id="JAIVEX010000001">
    <property type="protein sequence ID" value="MDB0520051.1"/>
    <property type="molecule type" value="Genomic_DNA"/>
</dbReference>
<keyword evidence="13" id="KW-1133">Transmembrane helix</keyword>
<keyword evidence="13" id="KW-0472">Membrane</keyword>
<dbReference type="InterPro" id="IPR000594">
    <property type="entry name" value="ThiF_NAD_FAD-bd"/>
</dbReference>
<dbReference type="SMART" id="SM00450">
    <property type="entry name" value="RHOD"/>
    <property type="match status" value="1"/>
</dbReference>
<accession>A0AAE3NE01</accession>
<evidence type="ECO:0000256" key="9">
    <source>
        <dbReference type="ARBA" id="ARBA00073635"/>
    </source>
</evidence>
<dbReference type="Gene3D" id="3.40.250.10">
    <property type="entry name" value="Rhodanese-like domain"/>
    <property type="match status" value="1"/>
</dbReference>
<evidence type="ECO:0000313" key="15">
    <source>
        <dbReference type="EMBL" id="MDB0520051.1"/>
    </source>
</evidence>
<evidence type="ECO:0000256" key="4">
    <source>
        <dbReference type="ARBA" id="ARBA00022840"/>
    </source>
</evidence>
<dbReference type="PANTHER" id="PTHR10953">
    <property type="entry name" value="UBIQUITIN-ACTIVATING ENZYME E1"/>
    <property type="match status" value="1"/>
</dbReference>
<feature type="transmembrane region" description="Helical" evidence="13">
    <location>
        <begin position="97"/>
        <end position="124"/>
    </location>
</feature>
<evidence type="ECO:0000256" key="11">
    <source>
        <dbReference type="ARBA" id="ARBA00075328"/>
    </source>
</evidence>
<dbReference type="NCBIfam" id="NF004281">
    <property type="entry name" value="PRK05690.1"/>
    <property type="match status" value="1"/>
</dbReference>
<dbReference type="Proteomes" id="UP001143674">
    <property type="component" value="Unassembled WGS sequence"/>
</dbReference>
<evidence type="ECO:0000256" key="6">
    <source>
        <dbReference type="ARBA" id="ARBA00055169"/>
    </source>
</evidence>
<evidence type="ECO:0000313" key="16">
    <source>
        <dbReference type="Proteomes" id="UP001143674"/>
    </source>
</evidence>
<dbReference type="Pfam" id="PF00581">
    <property type="entry name" value="Rhodanese"/>
    <property type="match status" value="1"/>
</dbReference>
<keyword evidence="4" id="KW-0067">ATP-binding</keyword>
<dbReference type="PANTHER" id="PTHR10953:SF102">
    <property type="entry name" value="ADENYLYLTRANSFERASE AND SULFURTRANSFERASE MOCS3"/>
    <property type="match status" value="1"/>
</dbReference>
<dbReference type="GO" id="GO:0008146">
    <property type="term" value="F:sulfotransferase activity"/>
    <property type="evidence" value="ECO:0007669"/>
    <property type="project" value="TreeGrafter"/>
</dbReference>
<evidence type="ECO:0000259" key="14">
    <source>
        <dbReference type="PROSITE" id="PS50206"/>
    </source>
</evidence>
<comment type="catalytic activity">
    <reaction evidence="5">
        <text>[molybdopterin-synthase sulfur-carrier protein]-C-terminal Gly-Gly + ATP + H(+) = [molybdopterin-synthase sulfur-carrier protein]-C-terminal Gly-Gly-AMP + diphosphate</text>
        <dbReference type="Rhea" id="RHEA:43616"/>
        <dbReference type="Rhea" id="RHEA-COMP:12159"/>
        <dbReference type="Rhea" id="RHEA-COMP:12202"/>
        <dbReference type="ChEBI" id="CHEBI:15378"/>
        <dbReference type="ChEBI" id="CHEBI:30616"/>
        <dbReference type="ChEBI" id="CHEBI:33019"/>
        <dbReference type="ChEBI" id="CHEBI:90618"/>
        <dbReference type="ChEBI" id="CHEBI:90778"/>
        <dbReference type="EC" id="2.7.7.80"/>
    </reaction>
</comment>
<evidence type="ECO:0000256" key="5">
    <source>
        <dbReference type="ARBA" id="ARBA00052218"/>
    </source>
</evidence>
<evidence type="ECO:0000256" key="10">
    <source>
        <dbReference type="ARBA" id="ARBA00075110"/>
    </source>
</evidence>
<keyword evidence="13" id="KW-0812">Transmembrane</keyword>
<sequence>MRFAGRCPRVRVRVCITDRTLPLRGTRHRCARRSLFAGEPAARVRVQTTTGDGAMKLPPLVQPAAELSAAEIGRYSRHLLLPDVGLEGQRRLKTSKVLVVGAGGLGSPVLLYLAAAGVGTLGIVEFDVVETSNLQRQIIHGVSDVGRPKAESARASIGEINPCVDVRLHADRLDAANALSVIVDYDLIVDGTDNFATRYLVNDACALAGKPYVWGSVFRFEGQASVFWEDAPNGAGLNYRDLYPEPPPPELAPSCAEGGVLGILCASIGAMMATEAVKLITGLGETLLGRLAIYDALDMTYRFLPLRRDPARVPITALADYPAFCGLQRREADEDAPPAISATELKRWQDRGEDFTLIDVREASEWQIVRIPGARHIPKDQLVAPDMVARLDRQQPIVLHCKSGARSRSVLLALQRQGFTNLRHLDGGILAWIKNVDPSLPHY</sequence>
<comment type="function">
    <text evidence="6">Catalyzes the adenylation by ATP of the carboxyl group of the C-terminal glycine of sulfur carrier protein MoaD.</text>
</comment>
<dbReference type="GO" id="GO:0004792">
    <property type="term" value="F:thiosulfate-cyanide sulfurtransferase activity"/>
    <property type="evidence" value="ECO:0007669"/>
    <property type="project" value="TreeGrafter"/>
</dbReference>
<dbReference type="PROSITE" id="PS50206">
    <property type="entry name" value="RHODANESE_3"/>
    <property type="match status" value="1"/>
</dbReference>
<evidence type="ECO:0000256" key="2">
    <source>
        <dbReference type="ARBA" id="ARBA00022679"/>
    </source>
</evidence>
<keyword evidence="15" id="KW-0548">Nucleotidyltransferase</keyword>
<dbReference type="Pfam" id="PF00899">
    <property type="entry name" value="ThiF"/>
    <property type="match status" value="1"/>
</dbReference>
<dbReference type="EC" id="2.7.7.80" evidence="8"/>
<keyword evidence="2" id="KW-0808">Transferase</keyword>
<feature type="domain" description="Rhodanese" evidence="14">
    <location>
        <begin position="351"/>
        <end position="441"/>
    </location>
</feature>
<dbReference type="CDD" id="cd00158">
    <property type="entry name" value="RHOD"/>
    <property type="match status" value="1"/>
</dbReference>
<evidence type="ECO:0000256" key="13">
    <source>
        <dbReference type="SAM" id="Phobius"/>
    </source>
</evidence>
<dbReference type="InterPro" id="IPR036873">
    <property type="entry name" value="Rhodanese-like_dom_sf"/>
</dbReference>
<comment type="subunit">
    <text evidence="7">Homodimer. Forms a stable heterotetrameric complex of 2 MoeB and 2 MoaD during adenylation of MoaD.</text>
</comment>
<comment type="similarity">
    <text evidence="1">Belongs to the HesA/MoeB/ThiF family.</text>
</comment>
<dbReference type="GO" id="GO:0005524">
    <property type="term" value="F:ATP binding"/>
    <property type="evidence" value="ECO:0007669"/>
    <property type="project" value="UniProtKB-KW"/>
</dbReference>
<evidence type="ECO:0000256" key="3">
    <source>
        <dbReference type="ARBA" id="ARBA00022741"/>
    </source>
</evidence>
<comment type="caution">
    <text evidence="15">The sequence shown here is derived from an EMBL/GenBank/DDBJ whole genome shotgun (WGS) entry which is preliminary data.</text>
</comment>
<keyword evidence="3" id="KW-0547">Nucleotide-binding</keyword>
<evidence type="ECO:0000256" key="1">
    <source>
        <dbReference type="ARBA" id="ARBA00009919"/>
    </source>
</evidence>
<dbReference type="InterPro" id="IPR001763">
    <property type="entry name" value="Rhodanese-like_dom"/>
</dbReference>
<dbReference type="InterPro" id="IPR045886">
    <property type="entry name" value="ThiF/MoeB/HesA"/>
</dbReference>
<organism evidence="15 16">
    <name type="scientific">Ralstonia solanacearum</name>
    <name type="common">Pseudomonas solanacearum</name>
    <dbReference type="NCBI Taxonomy" id="305"/>
    <lineage>
        <taxon>Bacteria</taxon>
        <taxon>Pseudomonadati</taxon>
        <taxon>Pseudomonadota</taxon>
        <taxon>Betaproteobacteria</taxon>
        <taxon>Burkholderiales</taxon>
        <taxon>Burkholderiaceae</taxon>
        <taxon>Ralstonia</taxon>
        <taxon>Ralstonia solanacearum species complex</taxon>
    </lineage>
</organism>
<dbReference type="InterPro" id="IPR035985">
    <property type="entry name" value="Ubiquitin-activating_enz"/>
</dbReference>
<dbReference type="CDD" id="cd00757">
    <property type="entry name" value="ThiF_MoeB_HesA_family"/>
    <property type="match status" value="1"/>
</dbReference>
<dbReference type="FunFam" id="3.40.50.720:FF:000033">
    <property type="entry name" value="Adenylyltransferase and sulfurtransferase MOCS3"/>
    <property type="match status" value="1"/>
</dbReference>
<name>A0AAE3NE01_RALSL</name>
<dbReference type="GO" id="GO:0061605">
    <property type="term" value="F:molybdopterin-synthase adenylyltransferase activity"/>
    <property type="evidence" value="ECO:0007669"/>
    <property type="project" value="UniProtKB-EC"/>
</dbReference>
<evidence type="ECO:0000256" key="12">
    <source>
        <dbReference type="ARBA" id="ARBA00078531"/>
    </source>
</evidence>
<dbReference type="SUPFAM" id="SSF69572">
    <property type="entry name" value="Activating enzymes of the ubiquitin-like proteins"/>
    <property type="match status" value="1"/>
</dbReference>
<gene>
    <name evidence="15" type="primary">moeB</name>
    <name evidence="15" type="ORF">LBW55_00280</name>
</gene>
<dbReference type="GO" id="GO:0008641">
    <property type="term" value="F:ubiquitin-like modifier activating enzyme activity"/>
    <property type="evidence" value="ECO:0007669"/>
    <property type="project" value="InterPro"/>
</dbReference>
<evidence type="ECO:0000256" key="7">
    <source>
        <dbReference type="ARBA" id="ARBA00063809"/>
    </source>
</evidence>
<evidence type="ECO:0000256" key="8">
    <source>
        <dbReference type="ARBA" id="ARBA00066884"/>
    </source>
</evidence>
<dbReference type="GO" id="GO:0005829">
    <property type="term" value="C:cytosol"/>
    <property type="evidence" value="ECO:0007669"/>
    <property type="project" value="TreeGrafter"/>
</dbReference>